<dbReference type="PRINTS" id="PR00364">
    <property type="entry name" value="DISEASERSIST"/>
</dbReference>
<dbReference type="Pfam" id="PF13374">
    <property type="entry name" value="TPR_10"/>
    <property type="match status" value="3"/>
</dbReference>
<dbReference type="Pfam" id="PF13191">
    <property type="entry name" value="AAA_16"/>
    <property type="match status" value="1"/>
</dbReference>
<gene>
    <name evidence="3" type="ORF">OHU35_03175</name>
</gene>
<proteinExistence type="predicted"/>
<name>A0ABZ1MBZ9_STREF</name>
<sequence>MVTNYVTTSLPGWAEDPRLVWGVFGGLAVIALVLQLWGRRLDTDQGGASGGRPVAVSRIVSDAAESLRPPSIDRPVRGREATISDLQRLLRRSRVANRIAVVTGTGGMGKTTVAAAMAKKAQEKGTPVFWIPALNASELAEHMVRVAVACGLQEEALESARAGRVSLADAVWEQLAKTKRWLIVLDNLDDPDIARSGSGPLHDHRGWVRCPEPGGLLLITSRVADGGTWGAGTTVMRLAPLPDHDGAQVLLDGAPQAGSQAEAELLARRLGGLPLALRAAAKYVAAPSSRHHTFAGYCRALGTELASLIGAESPQASDPETARAVIRHTWDLSLDHLADNGILLARPVLRLLSLLAWGPVPVSFVTPELVEQATGLSATQSGVDAAFNGLSVYALLEVPTDASGAPVPGLVALHPLVREITALDLTQRTDALQAWHAALARRIYQAIADVAGAELSDRSVARHLFPHLLVIAALGENRGNLHLAQAVATLADVLHHERDHEHVLILSGMLAGAWAEGIGPDHPDTLTAVHNVAITLGYLSQHQDAVEKHRQNLSTRLRVLGPDHADTLASRDGLAVSLGAAGELDEACSLLEQNHQAAVRLFGRDHDQTLRSRHSLAGVFVDRRQFQRAAALFRENLHECTRVLGADHPYALASQSGLASALSGLGDQDGAIALRRQSLDACLRVFGSEHPDTFVARSNLAYELEELGEYVEAIGLHERNLTDRLRVLGADHPDTRASQDALVHAQAVLRPGGVFGNLFRRVRSSGSPNP</sequence>
<accession>A0ABZ1MBZ9</accession>
<keyword evidence="4" id="KW-1185">Reference proteome</keyword>
<organism evidence="3 4">
    <name type="scientific">Streptomyces purpurascens</name>
    <dbReference type="NCBI Taxonomy" id="1924"/>
    <lineage>
        <taxon>Bacteria</taxon>
        <taxon>Bacillati</taxon>
        <taxon>Actinomycetota</taxon>
        <taxon>Actinomycetes</taxon>
        <taxon>Kitasatosporales</taxon>
        <taxon>Streptomycetaceae</taxon>
        <taxon>Streptomyces</taxon>
    </lineage>
</organism>
<protein>
    <submittedName>
        <fullName evidence="3">Tetratricopeptide repeat protein</fullName>
    </submittedName>
</protein>
<evidence type="ECO:0000259" key="2">
    <source>
        <dbReference type="Pfam" id="PF13191"/>
    </source>
</evidence>
<keyword evidence="1" id="KW-0812">Transmembrane</keyword>
<dbReference type="SUPFAM" id="SSF48452">
    <property type="entry name" value="TPR-like"/>
    <property type="match status" value="2"/>
</dbReference>
<dbReference type="Gene3D" id="1.25.40.10">
    <property type="entry name" value="Tetratricopeptide repeat domain"/>
    <property type="match status" value="2"/>
</dbReference>
<dbReference type="InterPro" id="IPR011990">
    <property type="entry name" value="TPR-like_helical_dom_sf"/>
</dbReference>
<dbReference type="PANTHER" id="PTHR46082">
    <property type="entry name" value="ATP/GTP-BINDING PROTEIN-RELATED"/>
    <property type="match status" value="1"/>
</dbReference>
<dbReference type="InterPro" id="IPR041664">
    <property type="entry name" value="AAA_16"/>
</dbReference>
<keyword evidence="1" id="KW-1133">Transmembrane helix</keyword>
<feature type="domain" description="Orc1-like AAA ATPase" evidence="2">
    <location>
        <begin position="76"/>
        <end position="192"/>
    </location>
</feature>
<dbReference type="Pfam" id="PF13424">
    <property type="entry name" value="TPR_12"/>
    <property type="match status" value="1"/>
</dbReference>
<dbReference type="InterPro" id="IPR053137">
    <property type="entry name" value="NLR-like"/>
</dbReference>
<feature type="transmembrane region" description="Helical" evidence="1">
    <location>
        <begin position="19"/>
        <end position="37"/>
    </location>
</feature>
<keyword evidence="1" id="KW-0472">Membrane</keyword>
<dbReference type="RefSeq" id="WP_405504496.1">
    <property type="nucleotide sequence ID" value="NZ_CP108341.1"/>
</dbReference>
<reference evidence="3 4" key="1">
    <citation type="submission" date="2022-10" db="EMBL/GenBank/DDBJ databases">
        <title>The complete genomes of actinobacterial strains from the NBC collection.</title>
        <authorList>
            <person name="Joergensen T.S."/>
            <person name="Alvarez Arevalo M."/>
            <person name="Sterndorff E.B."/>
            <person name="Faurdal D."/>
            <person name="Vuksanovic O."/>
            <person name="Mourched A.-S."/>
            <person name="Charusanti P."/>
            <person name="Shaw S."/>
            <person name="Blin K."/>
            <person name="Weber T."/>
        </authorList>
    </citation>
    <scope>NUCLEOTIDE SEQUENCE [LARGE SCALE GENOMIC DNA]</scope>
    <source>
        <strain evidence="3 4">NBC_00017</strain>
    </source>
</reference>
<evidence type="ECO:0000256" key="1">
    <source>
        <dbReference type="SAM" id="Phobius"/>
    </source>
</evidence>
<dbReference type="SUPFAM" id="SSF52540">
    <property type="entry name" value="P-loop containing nucleoside triphosphate hydrolases"/>
    <property type="match status" value="1"/>
</dbReference>
<dbReference type="Proteomes" id="UP001621512">
    <property type="component" value="Chromosome"/>
</dbReference>
<dbReference type="Gene3D" id="3.40.50.300">
    <property type="entry name" value="P-loop containing nucleotide triphosphate hydrolases"/>
    <property type="match status" value="1"/>
</dbReference>
<dbReference type="PANTHER" id="PTHR46082:SF6">
    <property type="entry name" value="AAA+ ATPASE DOMAIN-CONTAINING PROTEIN-RELATED"/>
    <property type="match status" value="1"/>
</dbReference>
<evidence type="ECO:0000313" key="4">
    <source>
        <dbReference type="Proteomes" id="UP001621512"/>
    </source>
</evidence>
<evidence type="ECO:0000313" key="3">
    <source>
        <dbReference type="EMBL" id="WTW25092.1"/>
    </source>
</evidence>
<dbReference type="InterPro" id="IPR027417">
    <property type="entry name" value="P-loop_NTPase"/>
</dbReference>
<dbReference type="EMBL" id="CP108341">
    <property type="protein sequence ID" value="WTW25092.1"/>
    <property type="molecule type" value="Genomic_DNA"/>
</dbReference>